<organism evidence="2 3">
    <name type="scientific">Chaetomidium leptoderma</name>
    <dbReference type="NCBI Taxonomy" id="669021"/>
    <lineage>
        <taxon>Eukaryota</taxon>
        <taxon>Fungi</taxon>
        <taxon>Dikarya</taxon>
        <taxon>Ascomycota</taxon>
        <taxon>Pezizomycotina</taxon>
        <taxon>Sordariomycetes</taxon>
        <taxon>Sordariomycetidae</taxon>
        <taxon>Sordariales</taxon>
        <taxon>Chaetomiaceae</taxon>
        <taxon>Chaetomidium</taxon>
    </lineage>
</organism>
<name>A0AAN6VJ18_9PEZI</name>
<sequence length="436" mass="47409">MSSHAAPTTVPFTIDNAISGMRAFSDSPDVYRIRIQPEHATQGGPMIKYLAAPNTSKTLTGPDAHIRRRNNLAFDRVPAGGWVVAQLTVADDEGEPQQGKLKFASIEADTTKALHGLGLASAEPTWCGKTVDKRECRPKDDSPGWTATVINNTPAGKEKRKVHFPKPTPLQCMDYISASLVHTPTNLLLTDTHPAAASSETAILVKDWLPGHWAGISNESRTRQIIAERGGPGPDDAAAARARHRKRRPDGKPGVRASSASCSSTFPDAREAGIADLAACRAVLTRLHAAEGVVVGLEEALKQSPSDFEDQEADMLRLVDPQRVEILEAFQRVHGVVLPFVYWQESREGGGRITLSLEEHGVLVKEYEENGLRWTRELQEKAEERFGPSAKGHTFVMGLDETCSDCWLGGQALQLNNPLGYDEALPSNCTDLYTPG</sequence>
<dbReference type="AlphaFoldDB" id="A0AAN6VJ18"/>
<feature type="region of interest" description="Disordered" evidence="1">
    <location>
        <begin position="227"/>
        <end position="264"/>
    </location>
</feature>
<dbReference type="Proteomes" id="UP001302745">
    <property type="component" value="Unassembled WGS sequence"/>
</dbReference>
<protein>
    <submittedName>
        <fullName evidence="2">Uncharacterized protein</fullName>
    </submittedName>
</protein>
<evidence type="ECO:0000313" key="3">
    <source>
        <dbReference type="Proteomes" id="UP001302745"/>
    </source>
</evidence>
<gene>
    <name evidence="2" type="ORF">C8A00DRAFT_44508</name>
</gene>
<proteinExistence type="predicted"/>
<reference evidence="2" key="1">
    <citation type="journal article" date="2023" name="Mol. Phylogenet. Evol.">
        <title>Genome-scale phylogeny and comparative genomics of the fungal order Sordariales.</title>
        <authorList>
            <person name="Hensen N."/>
            <person name="Bonometti L."/>
            <person name="Westerberg I."/>
            <person name="Brannstrom I.O."/>
            <person name="Guillou S."/>
            <person name="Cros-Aarteil S."/>
            <person name="Calhoun S."/>
            <person name="Haridas S."/>
            <person name="Kuo A."/>
            <person name="Mondo S."/>
            <person name="Pangilinan J."/>
            <person name="Riley R."/>
            <person name="LaButti K."/>
            <person name="Andreopoulos B."/>
            <person name="Lipzen A."/>
            <person name="Chen C."/>
            <person name="Yan M."/>
            <person name="Daum C."/>
            <person name="Ng V."/>
            <person name="Clum A."/>
            <person name="Steindorff A."/>
            <person name="Ohm R.A."/>
            <person name="Martin F."/>
            <person name="Silar P."/>
            <person name="Natvig D.O."/>
            <person name="Lalanne C."/>
            <person name="Gautier V."/>
            <person name="Ament-Velasquez S.L."/>
            <person name="Kruys A."/>
            <person name="Hutchinson M.I."/>
            <person name="Powell A.J."/>
            <person name="Barry K."/>
            <person name="Miller A.N."/>
            <person name="Grigoriev I.V."/>
            <person name="Debuchy R."/>
            <person name="Gladieux P."/>
            <person name="Hiltunen Thoren M."/>
            <person name="Johannesson H."/>
        </authorList>
    </citation>
    <scope>NUCLEOTIDE SEQUENCE</scope>
    <source>
        <strain evidence="2">CBS 538.74</strain>
    </source>
</reference>
<evidence type="ECO:0000256" key="1">
    <source>
        <dbReference type="SAM" id="MobiDB-lite"/>
    </source>
</evidence>
<keyword evidence="3" id="KW-1185">Reference proteome</keyword>
<reference evidence="2" key="2">
    <citation type="submission" date="2023-05" db="EMBL/GenBank/DDBJ databases">
        <authorList>
            <consortium name="Lawrence Berkeley National Laboratory"/>
            <person name="Steindorff A."/>
            <person name="Hensen N."/>
            <person name="Bonometti L."/>
            <person name="Westerberg I."/>
            <person name="Brannstrom I.O."/>
            <person name="Guillou S."/>
            <person name="Cros-Aarteil S."/>
            <person name="Calhoun S."/>
            <person name="Haridas S."/>
            <person name="Kuo A."/>
            <person name="Mondo S."/>
            <person name="Pangilinan J."/>
            <person name="Riley R."/>
            <person name="Labutti K."/>
            <person name="Andreopoulos B."/>
            <person name="Lipzen A."/>
            <person name="Chen C."/>
            <person name="Yanf M."/>
            <person name="Daum C."/>
            <person name="Ng V."/>
            <person name="Clum A."/>
            <person name="Ohm R."/>
            <person name="Martin F."/>
            <person name="Silar P."/>
            <person name="Natvig D."/>
            <person name="Lalanne C."/>
            <person name="Gautier V."/>
            <person name="Ament-Velasquez S.L."/>
            <person name="Kruys A."/>
            <person name="Hutchinson M.I."/>
            <person name="Powell A.J."/>
            <person name="Barry K."/>
            <person name="Miller A.N."/>
            <person name="Grigoriev I.V."/>
            <person name="Debuchy R."/>
            <person name="Gladieux P."/>
            <person name="Thoren M.H."/>
            <person name="Johannesson H."/>
        </authorList>
    </citation>
    <scope>NUCLEOTIDE SEQUENCE</scope>
    <source>
        <strain evidence="2">CBS 538.74</strain>
    </source>
</reference>
<comment type="caution">
    <text evidence="2">The sequence shown here is derived from an EMBL/GenBank/DDBJ whole genome shotgun (WGS) entry which is preliminary data.</text>
</comment>
<feature type="region of interest" description="Disordered" evidence="1">
    <location>
        <begin position="137"/>
        <end position="161"/>
    </location>
</feature>
<dbReference type="EMBL" id="MU856974">
    <property type="protein sequence ID" value="KAK4152458.1"/>
    <property type="molecule type" value="Genomic_DNA"/>
</dbReference>
<evidence type="ECO:0000313" key="2">
    <source>
        <dbReference type="EMBL" id="KAK4152458.1"/>
    </source>
</evidence>
<accession>A0AAN6VJ18</accession>